<evidence type="ECO:0000313" key="2">
    <source>
        <dbReference type="EMBL" id="ANF87883.1"/>
    </source>
</evidence>
<name>A0A172Z5R0_9PSED</name>
<evidence type="ECO:0000313" key="3">
    <source>
        <dbReference type="Proteomes" id="UP000077829"/>
    </source>
</evidence>
<dbReference type="KEGG" id="panr:A7J50_4533"/>
<evidence type="ECO:0000259" key="1">
    <source>
        <dbReference type="PROSITE" id="PS51750"/>
    </source>
</evidence>
<gene>
    <name evidence="2" type="ORF">A7J50_4533</name>
</gene>
<dbReference type="PANTHER" id="PTHR36180:SF2">
    <property type="entry name" value="BRO FAMILY PROTEIN"/>
    <property type="match status" value="1"/>
</dbReference>
<dbReference type="PATRIC" id="fig|219572.3.peg.4658"/>
<reference evidence="2 3" key="1">
    <citation type="submission" date="2016-05" db="EMBL/GenBank/DDBJ databases">
        <title>Complete genome sequence of Pseudomonas antarctica PAMC 27494.</title>
        <authorList>
            <person name="Lee J."/>
        </authorList>
    </citation>
    <scope>NUCLEOTIDE SEQUENCE [LARGE SCALE GENOMIC DNA]</scope>
    <source>
        <strain evidence="2 3">PAMC 27494</strain>
    </source>
</reference>
<dbReference type="Proteomes" id="UP000077829">
    <property type="component" value="Chromosome"/>
</dbReference>
<proteinExistence type="predicted"/>
<dbReference type="Pfam" id="PF02498">
    <property type="entry name" value="Bro-N"/>
    <property type="match status" value="1"/>
</dbReference>
<dbReference type="RefSeq" id="WP_064453802.1">
    <property type="nucleotide sequence ID" value="NZ_CP015600.1"/>
</dbReference>
<dbReference type="PANTHER" id="PTHR36180">
    <property type="entry name" value="DNA-BINDING PROTEIN-RELATED-RELATED"/>
    <property type="match status" value="1"/>
</dbReference>
<dbReference type="SMART" id="SM01040">
    <property type="entry name" value="Bro-N"/>
    <property type="match status" value="1"/>
</dbReference>
<sequence>MPSRYLLDLPSATSLVTSEPSIAVVFTHHNLQLHALLLENQAWFCARDLGRLMGWYLDERTTRKLDEDQRRTLNLLFHGQPEQMLMISESGAYALLVYHYTPGNRLLRSWLTHEVVPTLRDERQPRTMERPLLSMLDWPEMSLNLLHWQDEGWIRLRDMPYLLVNRTYRRESAKTAWWRKLIQLFRMTQRLYQIRRQPNPTDS</sequence>
<dbReference type="STRING" id="219572.A7J50_4533"/>
<dbReference type="AlphaFoldDB" id="A0A172Z5R0"/>
<protein>
    <submittedName>
        <fullName evidence="2">Phage antirepressor protein</fullName>
    </submittedName>
</protein>
<organism evidence="2 3">
    <name type="scientific">Pseudomonas antarctica</name>
    <dbReference type="NCBI Taxonomy" id="219572"/>
    <lineage>
        <taxon>Bacteria</taxon>
        <taxon>Pseudomonadati</taxon>
        <taxon>Pseudomonadota</taxon>
        <taxon>Gammaproteobacteria</taxon>
        <taxon>Pseudomonadales</taxon>
        <taxon>Pseudomonadaceae</taxon>
        <taxon>Pseudomonas</taxon>
    </lineage>
</organism>
<accession>A0A172Z5R0</accession>
<feature type="domain" description="Bro-N" evidence="1">
    <location>
        <begin position="12"/>
        <end position="123"/>
    </location>
</feature>
<dbReference type="PROSITE" id="PS51750">
    <property type="entry name" value="BRO_N"/>
    <property type="match status" value="1"/>
</dbReference>
<dbReference type="InterPro" id="IPR003497">
    <property type="entry name" value="BRO_N_domain"/>
</dbReference>
<dbReference type="EMBL" id="CP015600">
    <property type="protein sequence ID" value="ANF87883.1"/>
    <property type="molecule type" value="Genomic_DNA"/>
</dbReference>